<reference evidence="6 7" key="1">
    <citation type="submission" date="2020-07" db="EMBL/GenBank/DDBJ databases">
        <title>Draft whole-genome sequence of Heliobacterium chlorum DSM 3682, type strain.</title>
        <authorList>
            <person name="Kyndt J.A."/>
            <person name="Meyer T.E."/>
            <person name="Imhoff J.F."/>
        </authorList>
    </citation>
    <scope>NUCLEOTIDE SEQUENCE [LARGE SCALE GENOMIC DNA]</scope>
    <source>
        <strain evidence="6 7">DSM 3682</strain>
    </source>
</reference>
<evidence type="ECO:0000256" key="2">
    <source>
        <dbReference type="ARBA" id="ARBA00022963"/>
    </source>
</evidence>
<feature type="active site" description="Nucleophile" evidence="4">
    <location>
        <position position="41"/>
    </location>
</feature>
<dbReference type="PANTHER" id="PTHR14226">
    <property type="entry name" value="NEUROPATHY TARGET ESTERASE/SWISS CHEESE D.MELANOGASTER"/>
    <property type="match status" value="1"/>
</dbReference>
<evidence type="ECO:0000313" key="7">
    <source>
        <dbReference type="Proteomes" id="UP000617402"/>
    </source>
</evidence>
<evidence type="ECO:0000256" key="3">
    <source>
        <dbReference type="ARBA" id="ARBA00023098"/>
    </source>
</evidence>
<evidence type="ECO:0000256" key="4">
    <source>
        <dbReference type="PROSITE-ProRule" id="PRU01161"/>
    </source>
</evidence>
<dbReference type="InterPro" id="IPR016035">
    <property type="entry name" value="Acyl_Trfase/lysoPLipase"/>
</dbReference>
<dbReference type="Gene3D" id="3.40.1090.10">
    <property type="entry name" value="Cytosolic phospholipase A2 catalytic domain"/>
    <property type="match status" value="2"/>
</dbReference>
<protein>
    <submittedName>
        <fullName evidence="6">Patatin-like phospholipase family protein</fullName>
    </submittedName>
</protein>
<dbReference type="EMBL" id="JACVHF010000008">
    <property type="protein sequence ID" value="MBC9784783.1"/>
    <property type="molecule type" value="Genomic_DNA"/>
</dbReference>
<name>A0ABR7T1X6_HELCL</name>
<dbReference type="PROSITE" id="PS51635">
    <property type="entry name" value="PNPLA"/>
    <property type="match status" value="1"/>
</dbReference>
<evidence type="ECO:0000256" key="1">
    <source>
        <dbReference type="ARBA" id="ARBA00022801"/>
    </source>
</evidence>
<feature type="active site" description="Proton acceptor" evidence="4">
    <location>
        <position position="195"/>
    </location>
</feature>
<dbReference type="InterPro" id="IPR050301">
    <property type="entry name" value="NTE"/>
</dbReference>
<dbReference type="SUPFAM" id="SSF52151">
    <property type="entry name" value="FabD/lysophospholipase-like"/>
    <property type="match status" value="1"/>
</dbReference>
<dbReference type="Pfam" id="PF01734">
    <property type="entry name" value="Patatin"/>
    <property type="match status" value="1"/>
</dbReference>
<feature type="short sequence motif" description="GXGXXG" evidence="4">
    <location>
        <begin position="12"/>
        <end position="17"/>
    </location>
</feature>
<keyword evidence="1 4" id="KW-0378">Hydrolase</keyword>
<feature type="short sequence motif" description="DGA/G" evidence="4">
    <location>
        <begin position="195"/>
        <end position="197"/>
    </location>
</feature>
<evidence type="ECO:0000313" key="6">
    <source>
        <dbReference type="EMBL" id="MBC9784783.1"/>
    </source>
</evidence>
<keyword evidence="3 4" id="KW-0443">Lipid metabolism</keyword>
<dbReference type="PANTHER" id="PTHR14226:SF29">
    <property type="entry name" value="NEUROPATHY TARGET ESTERASE SWS"/>
    <property type="match status" value="1"/>
</dbReference>
<feature type="domain" description="PNPLA" evidence="5">
    <location>
        <begin position="8"/>
        <end position="208"/>
    </location>
</feature>
<proteinExistence type="predicted"/>
<dbReference type="Proteomes" id="UP000617402">
    <property type="component" value="Unassembled WGS sequence"/>
</dbReference>
<evidence type="ECO:0000259" key="5">
    <source>
        <dbReference type="PROSITE" id="PS51635"/>
    </source>
</evidence>
<keyword evidence="7" id="KW-1185">Reference proteome</keyword>
<feature type="short sequence motif" description="GXSXG" evidence="4">
    <location>
        <begin position="39"/>
        <end position="43"/>
    </location>
</feature>
<gene>
    <name evidence="6" type="ORF">H1S01_09695</name>
</gene>
<dbReference type="InterPro" id="IPR002641">
    <property type="entry name" value="PNPLA_dom"/>
</dbReference>
<dbReference type="CDD" id="cd07205">
    <property type="entry name" value="Pat_PNPLA6_PNPLA7_NTE1_like"/>
    <property type="match status" value="1"/>
</dbReference>
<sequence length="335" mass="36757">MIEMEWALVLSGGGSRGAAHIGVIRALEEEGLRPPLVVGVSAGAFAGALYGTGHSPEDMIDIAKKAANHFFFDFDWRWVWQALMGLWHMVRGRPNASIWPGLPSGILLGRQLEKLFTNIWGDCTFDHTTPQVVVTATDLITGASVCFTPRDLIPQNPLPYRRFVTGIPIAKAVRASVSIPGVFHPVQIDDFFLVDGAVRTNMPTDLAQSFGAKKVICVNLRDPDQPAGKPKDLLNTMLRSIDILGFEVDLCTIVNKTDIVIEPRLGAMGAFDFDEIEEAVKAGYIATQAAIPAIREILRIPVGNVEKTEEVGNHPMETASSKMLIRFCSRRPREK</sequence>
<comment type="caution">
    <text evidence="6">The sequence shown here is derived from an EMBL/GenBank/DDBJ whole genome shotgun (WGS) entry which is preliminary data.</text>
</comment>
<organism evidence="6 7">
    <name type="scientific">Heliobacterium chlorum</name>
    <dbReference type="NCBI Taxonomy" id="2698"/>
    <lineage>
        <taxon>Bacteria</taxon>
        <taxon>Bacillati</taxon>
        <taxon>Bacillota</taxon>
        <taxon>Clostridia</taxon>
        <taxon>Eubacteriales</taxon>
        <taxon>Heliobacteriaceae</taxon>
        <taxon>Heliobacterium</taxon>
    </lineage>
</organism>
<accession>A0ABR7T1X6</accession>
<keyword evidence="2 4" id="KW-0442">Lipid degradation</keyword>